<dbReference type="Pfam" id="PF01330">
    <property type="entry name" value="RuvA_N"/>
    <property type="match status" value="1"/>
</dbReference>
<comment type="similarity">
    <text evidence="6">Belongs to the RuvA family.</text>
</comment>
<evidence type="ECO:0000256" key="6">
    <source>
        <dbReference type="HAMAP-Rule" id="MF_00031"/>
    </source>
</evidence>
<keyword evidence="1 6" id="KW-0963">Cytoplasm</keyword>
<keyword evidence="5 6" id="KW-0234">DNA repair</keyword>
<keyword evidence="3 6" id="KW-0238">DNA-binding</keyword>
<reference evidence="9 10" key="1">
    <citation type="submission" date="2019-12" db="EMBL/GenBank/DDBJ databases">
        <authorList>
            <person name="Li J."/>
            <person name="Shi Y."/>
            <person name="Xu G."/>
            <person name="Xiao D."/>
            <person name="Ran X."/>
        </authorList>
    </citation>
    <scope>NUCLEOTIDE SEQUENCE [LARGE SCALE GENOMIC DNA]</scope>
    <source>
        <strain evidence="9 10">JCM 15915</strain>
    </source>
</reference>
<evidence type="ECO:0000256" key="1">
    <source>
        <dbReference type="ARBA" id="ARBA00022490"/>
    </source>
</evidence>
<feature type="region of interest" description="Disordered" evidence="7">
    <location>
        <begin position="136"/>
        <end position="155"/>
    </location>
</feature>
<dbReference type="SUPFAM" id="SSF50249">
    <property type="entry name" value="Nucleic acid-binding proteins"/>
    <property type="match status" value="1"/>
</dbReference>
<dbReference type="SMART" id="SM00278">
    <property type="entry name" value="HhH1"/>
    <property type="match status" value="2"/>
</dbReference>
<dbReference type="GO" id="GO:0005737">
    <property type="term" value="C:cytoplasm"/>
    <property type="evidence" value="ECO:0007669"/>
    <property type="project" value="UniProtKB-SubCell"/>
</dbReference>
<dbReference type="Pfam" id="PF07499">
    <property type="entry name" value="RuvA_C"/>
    <property type="match status" value="1"/>
</dbReference>
<dbReference type="RefSeq" id="WP_129315848.1">
    <property type="nucleotide sequence ID" value="NZ_NOIQ01000013.1"/>
</dbReference>
<evidence type="ECO:0000256" key="5">
    <source>
        <dbReference type="ARBA" id="ARBA00023204"/>
    </source>
</evidence>
<dbReference type="Gene3D" id="1.10.150.20">
    <property type="entry name" value="5' to 3' exonuclease, C-terminal subdomain"/>
    <property type="match status" value="1"/>
</dbReference>
<dbReference type="InterPro" id="IPR010994">
    <property type="entry name" value="RuvA_2-like"/>
</dbReference>
<dbReference type="AlphaFoldDB" id="A0A7M3SW08"/>
<dbReference type="GO" id="GO:0006310">
    <property type="term" value="P:DNA recombination"/>
    <property type="evidence" value="ECO:0007669"/>
    <property type="project" value="UniProtKB-UniRule"/>
</dbReference>
<dbReference type="Pfam" id="PF14520">
    <property type="entry name" value="HHH_5"/>
    <property type="match status" value="1"/>
</dbReference>
<dbReference type="GO" id="GO:0005524">
    <property type="term" value="F:ATP binding"/>
    <property type="evidence" value="ECO:0007669"/>
    <property type="project" value="InterPro"/>
</dbReference>
<dbReference type="InterPro" id="IPR011114">
    <property type="entry name" value="RuvA_C"/>
</dbReference>
<dbReference type="SUPFAM" id="SSF46929">
    <property type="entry name" value="DNA helicase RuvA subunit, C-terminal domain"/>
    <property type="match status" value="1"/>
</dbReference>
<evidence type="ECO:0000256" key="7">
    <source>
        <dbReference type="SAM" id="MobiDB-lite"/>
    </source>
</evidence>
<proteinExistence type="inferred from homology"/>
<dbReference type="GO" id="GO:0048476">
    <property type="term" value="C:Holliday junction resolvase complex"/>
    <property type="evidence" value="ECO:0007669"/>
    <property type="project" value="UniProtKB-UniRule"/>
</dbReference>
<dbReference type="InterPro" id="IPR012340">
    <property type="entry name" value="NA-bd_OB-fold"/>
</dbReference>
<evidence type="ECO:0000256" key="2">
    <source>
        <dbReference type="ARBA" id="ARBA00022763"/>
    </source>
</evidence>
<keyword evidence="10" id="KW-1185">Reference proteome</keyword>
<sequence>MISSLTGTVTHVGLHEAVIEVGGVGMLVQATPGTLATLRLGERARLETSLIVKEDSLTLFGFRDDSEREVFTTMLSVSGIGPRIALAVLSVHTPAEVAQAVAEGDDKAFSKVPGIGPKGARRIVLELAGKLVLPEPEGAEASSTDGGGKAGAGPSWRSQVMDALVGLGWQEKDAAGAVDSYVEAEPDAESMTVPDALRGVLASLGRASGMGHRSK</sequence>
<comment type="caution">
    <text evidence="9">The sequence shown here is derived from an EMBL/GenBank/DDBJ whole genome shotgun (WGS) entry which is preliminary data.</text>
</comment>
<keyword evidence="2 6" id="KW-0227">DNA damage</keyword>
<feature type="domain" description="Helix-hairpin-helix DNA-binding motif class 1" evidence="8">
    <location>
        <begin position="107"/>
        <end position="126"/>
    </location>
</feature>
<dbReference type="Gene3D" id="1.10.8.10">
    <property type="entry name" value="DNA helicase RuvA subunit, C-terminal domain"/>
    <property type="match status" value="1"/>
</dbReference>
<dbReference type="InterPro" id="IPR013849">
    <property type="entry name" value="DNA_helicase_Holl-junc_RuvA_I"/>
</dbReference>
<evidence type="ECO:0000259" key="8">
    <source>
        <dbReference type="SMART" id="SM00278"/>
    </source>
</evidence>
<dbReference type="GO" id="GO:0009378">
    <property type="term" value="F:four-way junction helicase activity"/>
    <property type="evidence" value="ECO:0007669"/>
    <property type="project" value="InterPro"/>
</dbReference>
<feature type="region of interest" description="Domain III" evidence="6">
    <location>
        <begin position="152"/>
        <end position="215"/>
    </location>
</feature>
<comment type="subunit">
    <text evidence="6">Homotetramer. Forms an RuvA(8)-RuvB(12)-Holliday junction (HJ) complex. HJ DNA is sandwiched between 2 RuvA tetramers; dsDNA enters through RuvA and exits via RuvB. An RuvB hexamer assembles on each DNA strand where it exits the tetramer. Each RuvB hexamer is contacted by two RuvA subunits (via domain III) on 2 adjacent RuvB subunits; this complex drives branch migration. In the full resolvosome a probable DNA-RuvA(4)-RuvB(12)-RuvC(2) complex forms which resolves the HJ.</text>
</comment>
<dbReference type="GO" id="GO:0006281">
    <property type="term" value="P:DNA repair"/>
    <property type="evidence" value="ECO:0007669"/>
    <property type="project" value="UniProtKB-UniRule"/>
</dbReference>
<dbReference type="GO" id="GO:0009379">
    <property type="term" value="C:Holliday junction helicase complex"/>
    <property type="evidence" value="ECO:0007669"/>
    <property type="project" value="InterPro"/>
</dbReference>
<dbReference type="SUPFAM" id="SSF47781">
    <property type="entry name" value="RuvA domain 2-like"/>
    <property type="match status" value="1"/>
</dbReference>
<comment type="function">
    <text evidence="6">The RuvA-RuvB-RuvC complex processes Holliday junction (HJ) DNA during genetic recombination and DNA repair, while the RuvA-RuvB complex plays an important role in the rescue of blocked DNA replication forks via replication fork reversal (RFR). RuvA specifically binds to HJ cruciform DNA, conferring on it an open structure. The RuvB hexamer acts as an ATP-dependent pump, pulling dsDNA into and through the RuvAB complex. HJ branch migration allows RuvC to scan DNA until it finds its consensus sequence, where it cleaves and resolves the cruciform DNA.</text>
</comment>
<name>A0A7M3SW08_9MICC</name>
<comment type="caution">
    <text evidence="6">Lacks conserved residue(s) required for the propagation of feature annotation.</text>
</comment>
<protein>
    <recommendedName>
        <fullName evidence="6">Holliday junction branch migration complex subunit RuvA</fullName>
    </recommendedName>
</protein>
<dbReference type="EMBL" id="WOGT01000011">
    <property type="protein sequence ID" value="MUN55973.1"/>
    <property type="molecule type" value="Genomic_DNA"/>
</dbReference>
<feature type="domain" description="Helix-hairpin-helix DNA-binding motif class 1" evidence="8">
    <location>
        <begin position="72"/>
        <end position="91"/>
    </location>
</feature>
<evidence type="ECO:0000313" key="10">
    <source>
        <dbReference type="Proteomes" id="UP000462152"/>
    </source>
</evidence>
<keyword evidence="4 6" id="KW-0233">DNA recombination</keyword>
<comment type="subcellular location">
    <subcellularLocation>
        <location evidence="6">Cytoplasm</location>
    </subcellularLocation>
</comment>
<accession>A0A7M3SW08</accession>
<dbReference type="CDD" id="cd14332">
    <property type="entry name" value="UBA_RuvA_C"/>
    <property type="match status" value="1"/>
</dbReference>
<dbReference type="InterPro" id="IPR000085">
    <property type="entry name" value="RuvA"/>
</dbReference>
<dbReference type="InterPro" id="IPR003583">
    <property type="entry name" value="Hlx-hairpin-Hlx_DNA-bd_motif"/>
</dbReference>
<dbReference type="OrthoDB" id="5293449at2"/>
<evidence type="ECO:0000256" key="3">
    <source>
        <dbReference type="ARBA" id="ARBA00023125"/>
    </source>
</evidence>
<dbReference type="GO" id="GO:0000400">
    <property type="term" value="F:four-way junction DNA binding"/>
    <property type="evidence" value="ECO:0007669"/>
    <property type="project" value="UniProtKB-UniRule"/>
</dbReference>
<dbReference type="NCBIfam" id="TIGR00084">
    <property type="entry name" value="ruvA"/>
    <property type="match status" value="1"/>
</dbReference>
<evidence type="ECO:0000313" key="9">
    <source>
        <dbReference type="EMBL" id="MUN55973.1"/>
    </source>
</evidence>
<dbReference type="Proteomes" id="UP000462152">
    <property type="component" value="Unassembled WGS sequence"/>
</dbReference>
<comment type="domain">
    <text evidence="6">Has three domains with a flexible linker between the domains II and III and assumes an 'L' shape. Domain III is highly mobile and contacts RuvB.</text>
</comment>
<organism evidence="9 10">
    <name type="scientific">Rothia koreensis</name>
    <dbReference type="NCBI Taxonomy" id="592378"/>
    <lineage>
        <taxon>Bacteria</taxon>
        <taxon>Bacillati</taxon>
        <taxon>Actinomycetota</taxon>
        <taxon>Actinomycetes</taxon>
        <taxon>Micrococcales</taxon>
        <taxon>Micrococcaceae</taxon>
        <taxon>Rothia</taxon>
    </lineage>
</organism>
<evidence type="ECO:0000256" key="4">
    <source>
        <dbReference type="ARBA" id="ARBA00023172"/>
    </source>
</evidence>
<dbReference type="InterPro" id="IPR036267">
    <property type="entry name" value="RuvA_C_sf"/>
</dbReference>
<dbReference type="HAMAP" id="MF_00031">
    <property type="entry name" value="DNA_HJ_migration_RuvA"/>
    <property type="match status" value="1"/>
</dbReference>
<gene>
    <name evidence="6 9" type="primary">ruvA</name>
    <name evidence="9" type="ORF">GMA10_12265</name>
</gene>
<dbReference type="Gene3D" id="2.40.50.140">
    <property type="entry name" value="Nucleic acid-binding proteins"/>
    <property type="match status" value="1"/>
</dbReference>